<dbReference type="InterPro" id="IPR006657">
    <property type="entry name" value="MoPterin_dinucl-bd_dom"/>
</dbReference>
<dbReference type="GO" id="GO:0042773">
    <property type="term" value="P:ATP synthesis coupled electron transport"/>
    <property type="evidence" value="ECO:0007669"/>
    <property type="project" value="InterPro"/>
</dbReference>
<dbReference type="PROSITE" id="PS00643">
    <property type="entry name" value="COMPLEX1_75K_3"/>
    <property type="match status" value="1"/>
</dbReference>
<feature type="domain" description="2Fe-2S ferredoxin-type" evidence="14">
    <location>
        <begin position="10"/>
        <end position="88"/>
    </location>
</feature>
<dbReference type="GO" id="GO:0008137">
    <property type="term" value="F:NADH dehydrogenase (ubiquinone) activity"/>
    <property type="evidence" value="ECO:0007669"/>
    <property type="project" value="UniProtKB-UniRule"/>
</dbReference>
<dbReference type="PROSITE" id="PS00642">
    <property type="entry name" value="COMPLEX1_75K_2"/>
    <property type="match status" value="1"/>
</dbReference>
<comment type="cofactor">
    <cofactor evidence="12">
        <name>[2Fe-2S] cluster</name>
        <dbReference type="ChEBI" id="CHEBI:190135"/>
    </cofactor>
    <text evidence="12">Binds 1 [2Fe-2S] cluster per subunit.</text>
</comment>
<sequence length="812" mass="86169">MSDATEAKSKLIPITIDGQALEVEPGTLVIRAAEQIGITIPRFCDHPLLDPVAACRQCLVDVEGARKPVASCSEAVRPDMVIRTQETSEVARQYQESQLEFLLVNHPLDCPQCDKGGECPLQDQALKHGPGESRMYEKKRVFSKALPINAQIALDRERCVLCARCTRFSKQISGDPFIELFERGALEQVSIYGDQPYESYFAGNVVQICPVGALTSNSYRFGARPFDIRRIPGIAFHDASGANVRHDVRRGVIQRTLARTNLAVNEAWLDDKNRYGYAFVSHPDRLDAPLVRGGTGALERATWVSAVDTAAEKLTAAIDANGPGSVAILTGGRLTDEDAYAVSRFARDVVGTDHVDFRTSPQADDLAVLPTIAGDHDVTYDVVEQAPVVVVAGLEPHEELPLLFLRMRKAWRQHNQKIVVVGPVLGRLEEIAWQWIPTEAGGEAAALQALADGAEELAPIIDVLGDGTDLSRAPAVVLAGERLAASPGALPAAKALAEARGAGFAWVPRRPGARGAIEAGLLPGTLPGGRPLDAPGPVAEAWGRVPTEPGLDATGILQAVVDGTITTLWLIGVDPVADFDDPDLARRALEVAPTVIASDTLPTESVRRADVVFPVTAPPERVGSFTSWEGRRQAWPQAVGAVGQSLQDWDVVRQVARSMGTDLGWETANDVRREAAPLMAPTPERGASTATATEIDQPADTDGLTAVYLPILLQGGTMLTGAKELVDSRPAPSIWVNPADAGTAIDGHTVAVTGDRGSVDLVLRVTPAVAPGTVVLPRIHAGDIGRNGITIADAQPAEPVAAGSANSNGGES</sequence>
<keyword evidence="7 12" id="KW-1278">Translocase</keyword>
<evidence type="ECO:0000256" key="10">
    <source>
        <dbReference type="ARBA" id="ARBA00023027"/>
    </source>
</evidence>
<keyword evidence="8 12" id="KW-0408">Iron</keyword>
<dbReference type="InterPro" id="IPR009010">
    <property type="entry name" value="Asp_de-COase-like_dom_sf"/>
</dbReference>
<evidence type="ECO:0000259" key="15">
    <source>
        <dbReference type="PROSITE" id="PS51669"/>
    </source>
</evidence>
<name>A0A346Y420_9ACTN</name>
<evidence type="ECO:0000256" key="2">
    <source>
        <dbReference type="ARBA" id="ARBA00005404"/>
    </source>
</evidence>
<dbReference type="RefSeq" id="WP_114593433.1">
    <property type="nucleotide sequence ID" value="NZ_CP031165.1"/>
</dbReference>
<dbReference type="OrthoDB" id="9810782at2"/>
<evidence type="ECO:0000256" key="3">
    <source>
        <dbReference type="ARBA" id="ARBA00022485"/>
    </source>
</evidence>
<evidence type="ECO:0000259" key="14">
    <source>
        <dbReference type="PROSITE" id="PS51085"/>
    </source>
</evidence>
<dbReference type="AlphaFoldDB" id="A0A346Y420"/>
<evidence type="ECO:0000313" key="17">
    <source>
        <dbReference type="EMBL" id="AXV09217.1"/>
    </source>
</evidence>
<dbReference type="Pfam" id="PF22151">
    <property type="entry name" value="Fer4_NDSU1"/>
    <property type="match status" value="1"/>
</dbReference>
<dbReference type="KEGG" id="euz:DVS28_a4556"/>
<dbReference type="GO" id="GO:0043546">
    <property type="term" value="F:molybdopterin cofactor binding"/>
    <property type="evidence" value="ECO:0007669"/>
    <property type="project" value="InterPro"/>
</dbReference>
<dbReference type="PANTHER" id="PTHR43105">
    <property type="entry name" value="RESPIRATORY NITRATE REDUCTASE"/>
    <property type="match status" value="1"/>
</dbReference>
<keyword evidence="17" id="KW-0830">Ubiquinone</keyword>
<evidence type="ECO:0000256" key="13">
    <source>
        <dbReference type="SAM" id="MobiDB-lite"/>
    </source>
</evidence>
<comment type="similarity">
    <text evidence="2 12">Belongs to the complex I 75 kDa subunit family.</text>
</comment>
<dbReference type="FunFam" id="3.10.20.740:FF:000001">
    <property type="entry name" value="NADH-quinone oxidoreductase subunit G"/>
    <property type="match status" value="1"/>
</dbReference>
<evidence type="ECO:0000256" key="6">
    <source>
        <dbReference type="ARBA" id="ARBA00022723"/>
    </source>
</evidence>
<dbReference type="Pfam" id="PF13510">
    <property type="entry name" value="Fer2_4"/>
    <property type="match status" value="1"/>
</dbReference>
<evidence type="ECO:0000259" key="16">
    <source>
        <dbReference type="PROSITE" id="PS51839"/>
    </source>
</evidence>
<dbReference type="Gene3D" id="3.40.50.740">
    <property type="match status" value="2"/>
</dbReference>
<dbReference type="PROSITE" id="PS00641">
    <property type="entry name" value="COMPLEX1_75K_1"/>
    <property type="match status" value="1"/>
</dbReference>
<evidence type="ECO:0000256" key="4">
    <source>
        <dbReference type="ARBA" id="ARBA00022714"/>
    </source>
</evidence>
<evidence type="ECO:0000256" key="11">
    <source>
        <dbReference type="ARBA" id="ARBA00047712"/>
    </source>
</evidence>
<proteinExistence type="inferred from homology"/>
<dbReference type="SMART" id="SM00929">
    <property type="entry name" value="NADH-G_4Fe-4S_3"/>
    <property type="match status" value="1"/>
</dbReference>
<dbReference type="PROSITE" id="PS51669">
    <property type="entry name" value="4FE4S_MOW_BIS_MGD"/>
    <property type="match status" value="1"/>
</dbReference>
<dbReference type="NCBIfam" id="NF005895">
    <property type="entry name" value="PRK07860.1"/>
    <property type="match status" value="1"/>
</dbReference>
<dbReference type="InterPro" id="IPR036010">
    <property type="entry name" value="2Fe-2S_ferredoxin-like_sf"/>
</dbReference>
<keyword evidence="10 12" id="KW-0520">NAD</keyword>
<dbReference type="FunFam" id="3.30.70.20:FF:000016">
    <property type="entry name" value="NADH-quinone oxidoreductase"/>
    <property type="match status" value="1"/>
</dbReference>
<comment type="catalytic activity">
    <reaction evidence="11 12">
        <text>a quinone + NADH + 5 H(+)(in) = a quinol + NAD(+) + 4 H(+)(out)</text>
        <dbReference type="Rhea" id="RHEA:57888"/>
        <dbReference type="ChEBI" id="CHEBI:15378"/>
        <dbReference type="ChEBI" id="CHEBI:24646"/>
        <dbReference type="ChEBI" id="CHEBI:57540"/>
        <dbReference type="ChEBI" id="CHEBI:57945"/>
        <dbReference type="ChEBI" id="CHEBI:132124"/>
    </reaction>
</comment>
<gene>
    <name evidence="17" type="ORF">DVS28_a4556</name>
</gene>
<feature type="domain" description="4Fe-4S His(Cys)3-ligated-type" evidence="16">
    <location>
        <begin position="90"/>
        <end position="129"/>
    </location>
</feature>
<dbReference type="Pfam" id="PF00384">
    <property type="entry name" value="Molybdopterin"/>
    <property type="match status" value="1"/>
</dbReference>
<dbReference type="Pfam" id="PF01568">
    <property type="entry name" value="Molydop_binding"/>
    <property type="match status" value="1"/>
</dbReference>
<dbReference type="Gene3D" id="3.10.20.740">
    <property type="match status" value="1"/>
</dbReference>
<dbReference type="SUPFAM" id="SSF50692">
    <property type="entry name" value="ADC-like"/>
    <property type="match status" value="1"/>
</dbReference>
<dbReference type="EMBL" id="CP031165">
    <property type="protein sequence ID" value="AXV09217.1"/>
    <property type="molecule type" value="Genomic_DNA"/>
</dbReference>
<dbReference type="GO" id="GO:0051537">
    <property type="term" value="F:2 iron, 2 sulfur cluster binding"/>
    <property type="evidence" value="ECO:0007669"/>
    <property type="project" value="UniProtKB-UniRule"/>
</dbReference>
<dbReference type="GO" id="GO:0003954">
    <property type="term" value="F:NADH dehydrogenase activity"/>
    <property type="evidence" value="ECO:0007669"/>
    <property type="project" value="TreeGrafter"/>
</dbReference>
<evidence type="ECO:0000256" key="7">
    <source>
        <dbReference type="ARBA" id="ARBA00022967"/>
    </source>
</evidence>
<dbReference type="InterPro" id="IPR019574">
    <property type="entry name" value="NADH_UbQ_OxRdtase_Gsu_4Fe4S-bd"/>
</dbReference>
<feature type="domain" description="4Fe-4S Mo/W bis-MGD-type" evidence="15">
    <location>
        <begin position="228"/>
        <end position="284"/>
    </location>
</feature>
<dbReference type="InterPro" id="IPR050123">
    <property type="entry name" value="Prok_molybdopt-oxidoreductase"/>
</dbReference>
<dbReference type="SUPFAM" id="SSF54292">
    <property type="entry name" value="2Fe-2S ferredoxin-like"/>
    <property type="match status" value="1"/>
</dbReference>
<keyword evidence="18" id="KW-1185">Reference proteome</keyword>
<dbReference type="GO" id="GO:0051539">
    <property type="term" value="F:4 iron, 4 sulfur cluster binding"/>
    <property type="evidence" value="ECO:0007669"/>
    <property type="project" value="UniProtKB-KW"/>
</dbReference>
<dbReference type="SUPFAM" id="SSF54862">
    <property type="entry name" value="4Fe-4S ferredoxins"/>
    <property type="match status" value="1"/>
</dbReference>
<dbReference type="Gene3D" id="3.40.228.10">
    <property type="entry name" value="Dimethylsulfoxide Reductase, domain 2"/>
    <property type="match status" value="1"/>
</dbReference>
<comment type="cofactor">
    <cofactor evidence="1 12">
        <name>[4Fe-4S] cluster</name>
        <dbReference type="ChEBI" id="CHEBI:49883"/>
    </cofactor>
</comment>
<dbReference type="PANTHER" id="PTHR43105:SF12">
    <property type="entry name" value="NADH-QUINONE OXIDOREDUCTASE SUBUNIT G"/>
    <property type="match status" value="1"/>
</dbReference>
<dbReference type="CDD" id="cd00207">
    <property type="entry name" value="fer2"/>
    <property type="match status" value="1"/>
</dbReference>
<evidence type="ECO:0000256" key="1">
    <source>
        <dbReference type="ARBA" id="ARBA00001966"/>
    </source>
</evidence>
<dbReference type="InterPro" id="IPR000283">
    <property type="entry name" value="NADH_UbQ_OxRdtase_75kDa_su_CS"/>
</dbReference>
<comment type="function">
    <text evidence="12">NDH-1 shuttles electrons from NADH, via FMN and iron-sulfur (Fe-S) centers, to quinones in the respiratory chain. Couples the redox reaction to proton translocation (for every two electrons transferred, four hydrogen ions are translocated across the cytoplasmic membrane), and thus conserves the redox energy in a proton gradient.</text>
</comment>
<dbReference type="InterPro" id="IPR006963">
    <property type="entry name" value="Mopterin_OxRdtase_4Fe-4S_dom"/>
</dbReference>
<evidence type="ECO:0000256" key="5">
    <source>
        <dbReference type="ARBA" id="ARBA00022719"/>
    </source>
</evidence>
<dbReference type="GO" id="GO:0016020">
    <property type="term" value="C:membrane"/>
    <property type="evidence" value="ECO:0007669"/>
    <property type="project" value="InterPro"/>
</dbReference>
<dbReference type="Proteomes" id="UP000264006">
    <property type="component" value="Chromosome"/>
</dbReference>
<dbReference type="Gene3D" id="2.40.40.20">
    <property type="match status" value="1"/>
</dbReference>
<dbReference type="InterPro" id="IPR010228">
    <property type="entry name" value="NADH_UbQ_OxRdtase_Gsu"/>
</dbReference>
<dbReference type="SUPFAM" id="SSF53706">
    <property type="entry name" value="Formate dehydrogenase/DMSO reductase, domains 1-3"/>
    <property type="match status" value="1"/>
</dbReference>
<dbReference type="PROSITE" id="PS51085">
    <property type="entry name" value="2FE2S_FER_2"/>
    <property type="match status" value="1"/>
</dbReference>
<organism evidence="17 18">
    <name type="scientific">Euzebya pacifica</name>
    <dbReference type="NCBI Taxonomy" id="1608957"/>
    <lineage>
        <taxon>Bacteria</taxon>
        <taxon>Bacillati</taxon>
        <taxon>Actinomycetota</taxon>
        <taxon>Nitriliruptoria</taxon>
        <taxon>Euzebyales</taxon>
    </lineage>
</organism>
<dbReference type="InterPro" id="IPR006656">
    <property type="entry name" value="Mopterin_OxRdtase"/>
</dbReference>
<dbReference type="GO" id="GO:0048038">
    <property type="term" value="F:quinone binding"/>
    <property type="evidence" value="ECO:0007669"/>
    <property type="project" value="UniProtKB-UniRule"/>
</dbReference>
<dbReference type="Pfam" id="PF22117">
    <property type="entry name" value="Fer4_Nqo3"/>
    <property type="match status" value="1"/>
</dbReference>
<dbReference type="InterPro" id="IPR054351">
    <property type="entry name" value="NADH_UbQ_OxRdtase_ferredoxin"/>
</dbReference>
<dbReference type="NCBIfam" id="TIGR01973">
    <property type="entry name" value="NuoG"/>
    <property type="match status" value="1"/>
</dbReference>
<dbReference type="PROSITE" id="PS51839">
    <property type="entry name" value="4FE4S_HC3"/>
    <property type="match status" value="1"/>
</dbReference>
<dbReference type="Pfam" id="PF10588">
    <property type="entry name" value="NADH-G_4Fe-4S_3"/>
    <property type="match status" value="1"/>
</dbReference>
<reference evidence="17 18" key="1">
    <citation type="submission" date="2018-09" db="EMBL/GenBank/DDBJ databases">
        <title>Complete genome sequence of Euzebya sp. DY32-46 isolated from seawater of Pacific Ocean.</title>
        <authorList>
            <person name="Xu L."/>
            <person name="Wu Y.-H."/>
            <person name="Xu X.-W."/>
        </authorList>
    </citation>
    <scope>NUCLEOTIDE SEQUENCE [LARGE SCALE GENOMIC DNA]</scope>
    <source>
        <strain evidence="17 18">DY32-46</strain>
    </source>
</reference>
<evidence type="ECO:0000256" key="8">
    <source>
        <dbReference type="ARBA" id="ARBA00023004"/>
    </source>
</evidence>
<evidence type="ECO:0000256" key="12">
    <source>
        <dbReference type="RuleBase" id="RU003525"/>
    </source>
</evidence>
<protein>
    <recommendedName>
        <fullName evidence="12">NADH-quinone oxidoreductase</fullName>
        <ecNumber evidence="12">7.1.1.-</ecNumber>
    </recommendedName>
</protein>
<dbReference type="GO" id="GO:0046872">
    <property type="term" value="F:metal ion binding"/>
    <property type="evidence" value="ECO:0007669"/>
    <property type="project" value="UniProtKB-UniRule"/>
</dbReference>
<dbReference type="EC" id="7.1.1.-" evidence="12"/>
<keyword evidence="6 12" id="KW-0479">Metal-binding</keyword>
<dbReference type="InterPro" id="IPR001041">
    <property type="entry name" value="2Fe-2S_ferredoxin-type"/>
</dbReference>
<evidence type="ECO:0000256" key="9">
    <source>
        <dbReference type="ARBA" id="ARBA00023014"/>
    </source>
</evidence>
<keyword evidence="9 12" id="KW-0411">Iron-sulfur</keyword>
<feature type="region of interest" description="Disordered" evidence="13">
    <location>
        <begin position="678"/>
        <end position="697"/>
    </location>
</feature>
<keyword evidence="3 12" id="KW-0004">4Fe-4S</keyword>
<dbReference type="Gene3D" id="3.30.70.20">
    <property type="match status" value="1"/>
</dbReference>
<accession>A0A346Y420</accession>
<keyword evidence="4 12" id="KW-0001">2Fe-2S</keyword>
<evidence type="ECO:0000313" key="18">
    <source>
        <dbReference type="Proteomes" id="UP000264006"/>
    </source>
</evidence>
<dbReference type="CDD" id="cd02775">
    <property type="entry name" value="MopB_CT"/>
    <property type="match status" value="1"/>
</dbReference>
<keyword evidence="5 12" id="KW-0874">Quinone</keyword>